<keyword evidence="2" id="KW-1185">Reference proteome</keyword>
<evidence type="ECO:0000313" key="1">
    <source>
        <dbReference type="EMBL" id="KAH7973704.1"/>
    </source>
</evidence>
<sequence>MAGHQCGRLFGNQLTHNNGGLTDVDKFTYIHSILTGNAALAIAGLPATVSCYSDALDIL</sequence>
<dbReference type="EMBL" id="CM023479">
    <property type="protein sequence ID" value="KAH7973704.1"/>
    <property type="molecule type" value="Genomic_DNA"/>
</dbReference>
<proteinExistence type="predicted"/>
<organism evidence="1 2">
    <name type="scientific">Dermacentor silvarum</name>
    <name type="common">Tick</name>
    <dbReference type="NCBI Taxonomy" id="543639"/>
    <lineage>
        <taxon>Eukaryota</taxon>
        <taxon>Metazoa</taxon>
        <taxon>Ecdysozoa</taxon>
        <taxon>Arthropoda</taxon>
        <taxon>Chelicerata</taxon>
        <taxon>Arachnida</taxon>
        <taxon>Acari</taxon>
        <taxon>Parasitiformes</taxon>
        <taxon>Ixodida</taxon>
        <taxon>Ixodoidea</taxon>
        <taxon>Ixodidae</taxon>
        <taxon>Rhipicephalinae</taxon>
        <taxon>Dermacentor</taxon>
    </lineage>
</organism>
<accession>A0ACB8DNA7</accession>
<gene>
    <name evidence="1" type="ORF">HPB49_004053</name>
</gene>
<reference evidence="1" key="1">
    <citation type="submission" date="2020-05" db="EMBL/GenBank/DDBJ databases">
        <title>Large-scale comparative analyses of tick genomes elucidate their genetic diversity and vector capacities.</title>
        <authorList>
            <person name="Jia N."/>
            <person name="Wang J."/>
            <person name="Shi W."/>
            <person name="Du L."/>
            <person name="Sun Y."/>
            <person name="Zhan W."/>
            <person name="Jiang J."/>
            <person name="Wang Q."/>
            <person name="Zhang B."/>
            <person name="Ji P."/>
            <person name="Sakyi L.B."/>
            <person name="Cui X."/>
            <person name="Yuan T."/>
            <person name="Jiang B."/>
            <person name="Yang W."/>
            <person name="Lam T.T.-Y."/>
            <person name="Chang Q."/>
            <person name="Ding S."/>
            <person name="Wang X."/>
            <person name="Zhu J."/>
            <person name="Ruan X."/>
            <person name="Zhao L."/>
            <person name="Wei J."/>
            <person name="Que T."/>
            <person name="Du C."/>
            <person name="Cheng J."/>
            <person name="Dai P."/>
            <person name="Han X."/>
            <person name="Huang E."/>
            <person name="Gao Y."/>
            <person name="Liu J."/>
            <person name="Shao H."/>
            <person name="Ye R."/>
            <person name="Li L."/>
            <person name="Wei W."/>
            <person name="Wang X."/>
            <person name="Wang C."/>
            <person name="Yang T."/>
            <person name="Huo Q."/>
            <person name="Li W."/>
            <person name="Guo W."/>
            <person name="Chen H."/>
            <person name="Zhou L."/>
            <person name="Ni X."/>
            <person name="Tian J."/>
            <person name="Zhou Y."/>
            <person name="Sheng Y."/>
            <person name="Liu T."/>
            <person name="Pan Y."/>
            <person name="Xia L."/>
            <person name="Li J."/>
            <person name="Zhao F."/>
            <person name="Cao W."/>
        </authorList>
    </citation>
    <scope>NUCLEOTIDE SEQUENCE</scope>
    <source>
        <strain evidence="1">Dsil-2018</strain>
    </source>
</reference>
<protein>
    <submittedName>
        <fullName evidence="1">Uncharacterized protein</fullName>
    </submittedName>
</protein>
<comment type="caution">
    <text evidence="1">The sequence shown here is derived from an EMBL/GenBank/DDBJ whole genome shotgun (WGS) entry which is preliminary data.</text>
</comment>
<dbReference type="Proteomes" id="UP000821865">
    <property type="component" value="Chromosome 10"/>
</dbReference>
<name>A0ACB8DNA7_DERSI</name>
<evidence type="ECO:0000313" key="2">
    <source>
        <dbReference type="Proteomes" id="UP000821865"/>
    </source>
</evidence>